<organism evidence="4 5">
    <name type="scientific">Sinomonas cellulolyticus</name>
    <dbReference type="NCBI Taxonomy" id="2801916"/>
    <lineage>
        <taxon>Bacteria</taxon>
        <taxon>Bacillati</taxon>
        <taxon>Actinomycetota</taxon>
        <taxon>Actinomycetes</taxon>
        <taxon>Micrococcales</taxon>
        <taxon>Micrococcaceae</taxon>
        <taxon>Sinomonas</taxon>
    </lineage>
</organism>
<dbReference type="Proteomes" id="UP000639051">
    <property type="component" value="Unassembled WGS sequence"/>
</dbReference>
<evidence type="ECO:0000259" key="3">
    <source>
        <dbReference type="PROSITE" id="PS51746"/>
    </source>
</evidence>
<feature type="transmembrane region" description="Helical" evidence="2">
    <location>
        <begin position="447"/>
        <end position="467"/>
    </location>
</feature>
<evidence type="ECO:0000313" key="5">
    <source>
        <dbReference type="Proteomes" id="UP000639051"/>
    </source>
</evidence>
<evidence type="ECO:0000313" key="4">
    <source>
        <dbReference type="EMBL" id="MBL0706982.1"/>
    </source>
</evidence>
<keyword evidence="5" id="KW-1185">Reference proteome</keyword>
<feature type="region of interest" description="Disordered" evidence="1">
    <location>
        <begin position="265"/>
        <end position="371"/>
    </location>
</feature>
<proteinExistence type="predicted"/>
<dbReference type="Gene3D" id="3.60.40.10">
    <property type="entry name" value="PPM-type phosphatase domain"/>
    <property type="match status" value="1"/>
</dbReference>
<evidence type="ECO:0000256" key="1">
    <source>
        <dbReference type="SAM" id="MobiDB-lite"/>
    </source>
</evidence>
<dbReference type="Pfam" id="PF13672">
    <property type="entry name" value="PP2C_2"/>
    <property type="match status" value="1"/>
</dbReference>
<feature type="region of interest" description="Disordered" evidence="1">
    <location>
        <begin position="413"/>
        <end position="433"/>
    </location>
</feature>
<dbReference type="SMART" id="SM00331">
    <property type="entry name" value="PP2C_SIG"/>
    <property type="match status" value="1"/>
</dbReference>
<accession>A0ABS1K6K8</accession>
<feature type="region of interest" description="Disordered" evidence="1">
    <location>
        <begin position="545"/>
        <end position="614"/>
    </location>
</feature>
<keyword evidence="2" id="KW-0472">Membrane</keyword>
<feature type="compositionally biased region" description="Low complexity" evidence="1">
    <location>
        <begin position="547"/>
        <end position="606"/>
    </location>
</feature>
<dbReference type="InterPro" id="IPR036457">
    <property type="entry name" value="PPM-type-like_dom_sf"/>
</dbReference>
<name>A0ABS1K6K8_9MICC</name>
<comment type="caution">
    <text evidence="4">The sequence shown here is derived from an EMBL/GenBank/DDBJ whole genome shotgun (WGS) entry which is preliminary data.</text>
</comment>
<keyword evidence="2" id="KW-1133">Transmembrane helix</keyword>
<feature type="domain" description="PPM-type phosphatase" evidence="3">
    <location>
        <begin position="2"/>
        <end position="234"/>
    </location>
</feature>
<dbReference type="EMBL" id="JAERRC010000041">
    <property type="protein sequence ID" value="MBL0706982.1"/>
    <property type="molecule type" value="Genomic_DNA"/>
</dbReference>
<keyword evidence="2" id="KW-0812">Transmembrane</keyword>
<dbReference type="InterPro" id="IPR001932">
    <property type="entry name" value="PPM-type_phosphatase-like_dom"/>
</dbReference>
<protein>
    <submittedName>
        <fullName evidence="4">Serine/threonine-protein phosphatase</fullName>
    </submittedName>
</protein>
<dbReference type="PROSITE" id="PS51746">
    <property type="entry name" value="PPM_2"/>
    <property type="match status" value="1"/>
</dbReference>
<evidence type="ECO:0000256" key="2">
    <source>
        <dbReference type="SAM" id="Phobius"/>
    </source>
</evidence>
<sequence>MRYAARSDVGRLRSKNDDSAYAGRHLAVVADGMGGHAGGDVASASTVLDLIHLDHGDYAEGEASTQLADEIQTANSLLSELVSSNPLLAGMGTTVTALLLSGEDFAFAHIGDSRAYRLRGNDLEQVSTDHTFVQRLINEGRLRPEEAETHPHKNVLMRVLGDVDASPELDLATFPAVEGERWLLCSDGLNYVPLPLVARTLRELEDPAQCADRLVELTLAAGAPDNVTVIVADVVAASEDDAEPAPAAQSAAAASLTAAAAARTPVSSAAKAHPPRPRGGEAARAETASVDTDRPARGGTPAEAPAAGAGAGAAASGAAAAGATAGREAEPASRGAGEQGEGAPVPIGPDTDAETESPRREEPATDPNLGAHLTAEVLRQELDSRPHELVGAAAAAAESGSLPSVASRTAARRAAAVLTHGPEPAGEADDPGATGLGRRLIRRWFRIGLGAIAALVLVLGAWFGYAWTQTRYYVGIYDSRVAIYNGVSQQLGPIPLSHVHSVTNISVDSLTPYTQTRLRSGVPADGLEAAEDLVKGIQTDPLGCLPGSGATASPSASHTGSAAPSASGAAPAPASPAPSSAAPSASGASAGASATASASARPTTTPDPCLGGTP</sequence>
<dbReference type="CDD" id="cd00143">
    <property type="entry name" value="PP2Cc"/>
    <property type="match status" value="1"/>
</dbReference>
<feature type="compositionally biased region" description="Low complexity" evidence="1">
    <location>
        <begin position="297"/>
        <end position="326"/>
    </location>
</feature>
<reference evidence="4 5" key="1">
    <citation type="submission" date="2021-01" db="EMBL/GenBank/DDBJ databases">
        <title>Genome public.</title>
        <authorList>
            <person name="Liu C."/>
            <person name="Sun Q."/>
        </authorList>
    </citation>
    <scope>NUCLEOTIDE SEQUENCE [LARGE SCALE GENOMIC DNA]</scope>
    <source>
        <strain evidence="4 5">JC656</strain>
    </source>
</reference>
<dbReference type="SMART" id="SM00332">
    <property type="entry name" value="PP2Cc"/>
    <property type="match status" value="1"/>
</dbReference>
<dbReference type="SUPFAM" id="SSF81606">
    <property type="entry name" value="PP2C-like"/>
    <property type="match status" value="1"/>
</dbReference>
<gene>
    <name evidence="4" type="ORF">JJE72_15920</name>
</gene>